<comment type="caution">
    <text evidence="11">The sequence shown here is derived from an EMBL/GenBank/DDBJ whole genome shotgun (WGS) entry which is preliminary data.</text>
</comment>
<keyword evidence="8 9" id="KW-0472">Membrane</keyword>
<keyword evidence="12" id="KW-1185">Reference proteome</keyword>
<sequence length="182" mass="20211">MPTSPEDKPPSDTTRSWLTTPQPPSTPPSPSTPPADDQPPAPNPPSPETTYKPARATIGEVVGTIKPADFLKVHETPCSKQGFLTGIGTGAAVGVLRWILGLPIPKAANWAVGTGAIGALAQYEYCQYKRRVEKEKMLRMVEVVTARQAREKAEAQERAREARERREREEAEKRQKSWWKVW</sequence>
<gene>
    <name evidence="11" type="ORF">QBC47DRAFT_387894</name>
</gene>
<evidence type="ECO:0000313" key="12">
    <source>
        <dbReference type="Proteomes" id="UP001239445"/>
    </source>
</evidence>
<evidence type="ECO:0000256" key="3">
    <source>
        <dbReference type="ARBA" id="ARBA00017689"/>
    </source>
</evidence>
<dbReference type="PANTHER" id="PTHR31586:SF1">
    <property type="entry name" value="CYTOCHROME C OXIDASE ASSEMBLY PROTEIN COX20, MITOCHONDRIAL"/>
    <property type="match status" value="1"/>
</dbReference>
<evidence type="ECO:0000256" key="5">
    <source>
        <dbReference type="ARBA" id="ARBA00022792"/>
    </source>
</evidence>
<comment type="similarity">
    <text evidence="2 9">Belongs to the COX20 family.</text>
</comment>
<feature type="compositionally biased region" description="Basic and acidic residues" evidence="10">
    <location>
        <begin position="1"/>
        <end position="10"/>
    </location>
</feature>
<dbReference type="InterPro" id="IPR022533">
    <property type="entry name" value="Cox20"/>
</dbReference>
<organism evidence="11 12">
    <name type="scientific">Echria macrotheca</name>
    <dbReference type="NCBI Taxonomy" id="438768"/>
    <lineage>
        <taxon>Eukaryota</taxon>
        <taxon>Fungi</taxon>
        <taxon>Dikarya</taxon>
        <taxon>Ascomycota</taxon>
        <taxon>Pezizomycotina</taxon>
        <taxon>Sordariomycetes</taxon>
        <taxon>Sordariomycetidae</taxon>
        <taxon>Sordariales</taxon>
        <taxon>Schizotheciaceae</taxon>
        <taxon>Echria</taxon>
    </lineage>
</organism>
<dbReference type="Proteomes" id="UP001239445">
    <property type="component" value="Unassembled WGS sequence"/>
</dbReference>
<keyword evidence="4" id="KW-0812">Transmembrane</keyword>
<dbReference type="GO" id="GO:0033617">
    <property type="term" value="P:mitochondrial respiratory chain complex IV assembly"/>
    <property type="evidence" value="ECO:0007669"/>
    <property type="project" value="InterPro"/>
</dbReference>
<dbReference type="GO" id="GO:0005743">
    <property type="term" value="C:mitochondrial inner membrane"/>
    <property type="evidence" value="ECO:0007669"/>
    <property type="project" value="UniProtKB-SubCell"/>
</dbReference>
<keyword evidence="6" id="KW-1133">Transmembrane helix</keyword>
<evidence type="ECO:0000256" key="1">
    <source>
        <dbReference type="ARBA" id="ARBA00004273"/>
    </source>
</evidence>
<comment type="subcellular location">
    <subcellularLocation>
        <location evidence="1 9">Mitochondrion inner membrane</location>
    </subcellularLocation>
</comment>
<feature type="compositionally biased region" description="Pro residues" evidence="10">
    <location>
        <begin position="21"/>
        <end position="47"/>
    </location>
</feature>
<evidence type="ECO:0000256" key="2">
    <source>
        <dbReference type="ARBA" id="ARBA00009575"/>
    </source>
</evidence>
<feature type="compositionally biased region" description="Basic and acidic residues" evidence="10">
    <location>
        <begin position="150"/>
        <end position="175"/>
    </location>
</feature>
<evidence type="ECO:0000256" key="9">
    <source>
        <dbReference type="PIRNR" id="PIRNR007871"/>
    </source>
</evidence>
<keyword evidence="7 9" id="KW-0496">Mitochondrion</keyword>
<evidence type="ECO:0000313" key="11">
    <source>
        <dbReference type="EMBL" id="KAK1753158.1"/>
    </source>
</evidence>
<evidence type="ECO:0000256" key="8">
    <source>
        <dbReference type="ARBA" id="ARBA00023136"/>
    </source>
</evidence>
<keyword evidence="5 9" id="KW-0999">Mitochondrion inner membrane</keyword>
<dbReference type="EMBL" id="MU839838">
    <property type="protein sequence ID" value="KAK1753158.1"/>
    <property type="molecule type" value="Genomic_DNA"/>
</dbReference>
<dbReference type="PANTHER" id="PTHR31586">
    <property type="entry name" value="CYTOCHROME C OXIDASE PROTEIN 20"/>
    <property type="match status" value="1"/>
</dbReference>
<feature type="region of interest" description="Disordered" evidence="10">
    <location>
        <begin position="150"/>
        <end position="182"/>
    </location>
</feature>
<dbReference type="Pfam" id="PF12597">
    <property type="entry name" value="Cox20"/>
    <property type="match status" value="1"/>
</dbReference>
<dbReference type="AlphaFoldDB" id="A0AAJ0B7K3"/>
<evidence type="ECO:0000256" key="4">
    <source>
        <dbReference type="ARBA" id="ARBA00022692"/>
    </source>
</evidence>
<dbReference type="PIRSF" id="PIRSF007871">
    <property type="entry name" value="Cox20"/>
    <property type="match status" value="1"/>
</dbReference>
<evidence type="ECO:0000256" key="10">
    <source>
        <dbReference type="SAM" id="MobiDB-lite"/>
    </source>
</evidence>
<feature type="region of interest" description="Disordered" evidence="10">
    <location>
        <begin position="1"/>
        <end position="52"/>
    </location>
</feature>
<accession>A0AAJ0B7K3</accession>
<comment type="function">
    <text evidence="9">Involved in the assembly of the cytochrome c oxidase complex.</text>
</comment>
<proteinExistence type="inferred from homology"/>
<reference evidence="11" key="1">
    <citation type="submission" date="2023-06" db="EMBL/GenBank/DDBJ databases">
        <title>Genome-scale phylogeny and comparative genomics of the fungal order Sordariales.</title>
        <authorList>
            <consortium name="Lawrence Berkeley National Laboratory"/>
            <person name="Hensen N."/>
            <person name="Bonometti L."/>
            <person name="Westerberg I."/>
            <person name="Brannstrom I.O."/>
            <person name="Guillou S."/>
            <person name="Cros-Aarteil S."/>
            <person name="Calhoun S."/>
            <person name="Haridas S."/>
            <person name="Kuo A."/>
            <person name="Mondo S."/>
            <person name="Pangilinan J."/>
            <person name="Riley R."/>
            <person name="Labutti K."/>
            <person name="Andreopoulos B."/>
            <person name="Lipzen A."/>
            <person name="Chen C."/>
            <person name="Yanf M."/>
            <person name="Daum C."/>
            <person name="Ng V."/>
            <person name="Clum A."/>
            <person name="Steindorff A."/>
            <person name="Ohm R."/>
            <person name="Martin F."/>
            <person name="Silar P."/>
            <person name="Natvig D."/>
            <person name="Lalanne C."/>
            <person name="Gautier V."/>
            <person name="Ament-Velasquez S.L."/>
            <person name="Kruys A."/>
            <person name="Hutchinson M.I."/>
            <person name="Powell A.J."/>
            <person name="Barry K."/>
            <person name="Miller A.N."/>
            <person name="Grigoriev I.V."/>
            <person name="Debuchy R."/>
            <person name="Gladieux P."/>
            <person name="Thoren M.H."/>
            <person name="Johannesson H."/>
        </authorList>
    </citation>
    <scope>NUCLEOTIDE SEQUENCE</scope>
    <source>
        <strain evidence="11">PSN4</strain>
    </source>
</reference>
<protein>
    <recommendedName>
        <fullName evidence="3 9">Cytochrome c oxidase assembly protein COX20, mitochondrial</fullName>
    </recommendedName>
</protein>
<evidence type="ECO:0000256" key="6">
    <source>
        <dbReference type="ARBA" id="ARBA00022989"/>
    </source>
</evidence>
<name>A0AAJ0B7K3_9PEZI</name>
<evidence type="ECO:0000256" key="7">
    <source>
        <dbReference type="ARBA" id="ARBA00023128"/>
    </source>
</evidence>